<organism evidence="1 2">
    <name type="scientific">Sphingobium psychrophilum</name>
    <dbReference type="NCBI Taxonomy" id="2728834"/>
    <lineage>
        <taxon>Bacteria</taxon>
        <taxon>Pseudomonadati</taxon>
        <taxon>Pseudomonadota</taxon>
        <taxon>Alphaproteobacteria</taxon>
        <taxon>Sphingomonadales</taxon>
        <taxon>Sphingomonadaceae</taxon>
        <taxon>Sphingobium</taxon>
    </lineage>
</organism>
<keyword evidence="2" id="KW-1185">Reference proteome</keyword>
<dbReference type="Gene3D" id="1.25.40.10">
    <property type="entry name" value="Tetratricopeptide repeat domain"/>
    <property type="match status" value="1"/>
</dbReference>
<dbReference type="Proteomes" id="UP000519023">
    <property type="component" value="Unassembled WGS sequence"/>
</dbReference>
<dbReference type="InterPro" id="IPR011990">
    <property type="entry name" value="TPR-like_helical_dom_sf"/>
</dbReference>
<evidence type="ECO:0000313" key="1">
    <source>
        <dbReference type="EMBL" id="NML13077.1"/>
    </source>
</evidence>
<dbReference type="SUPFAM" id="SSF48452">
    <property type="entry name" value="TPR-like"/>
    <property type="match status" value="1"/>
</dbReference>
<comment type="caution">
    <text evidence="1">The sequence shown here is derived from an EMBL/GenBank/DDBJ whole genome shotgun (WGS) entry which is preliminary data.</text>
</comment>
<accession>A0A7X9X022</accession>
<name>A0A7X9X022_9SPHN</name>
<dbReference type="EMBL" id="JABBFV010000035">
    <property type="protein sequence ID" value="NML13077.1"/>
    <property type="molecule type" value="Genomic_DNA"/>
</dbReference>
<reference evidence="1 2" key="1">
    <citation type="submission" date="2020-04" db="EMBL/GenBank/DDBJ databases">
        <title>Sphingobium sp. AR-3-1 isolated from Arctic soil.</title>
        <authorList>
            <person name="Dahal R.H."/>
            <person name="Chaudhary D.K."/>
        </authorList>
    </citation>
    <scope>NUCLEOTIDE SEQUENCE [LARGE SCALE GENOMIC DNA]</scope>
    <source>
        <strain evidence="1 2">AR-3-1</strain>
    </source>
</reference>
<evidence type="ECO:0000313" key="2">
    <source>
        <dbReference type="Proteomes" id="UP000519023"/>
    </source>
</evidence>
<protein>
    <recommendedName>
        <fullName evidence="3">DUF1570 domain-containing protein</fullName>
    </recommendedName>
</protein>
<sequence length="447" mass="48687">MRRSVQLLEDYDRLLRTLTGTTAPPSASPLRVYLVGSAAKLSQVEPVPNGVLGFYRARVGGTAAFAVRGDRPGVGGEEVLLHEYAHHFATRYYPAYYPAWYSEGFAEYVMTARFADDRIEVGRYNPGRAITLLRGTWLPVDRIFSGQLGGLSREQTGQFYAESWLIVHYLFADHTRRQALTRYFADLHRGVAEAQAFQTAFGIDHKGFEAELKRYMAGRIAYGVIARPPGDDVAVTMRALSPAADDLLLPLAALMIGIPQPARETATFATIKAVAARYPDDPYAQRVLARAEIGSGDRAAGIATIDRLLQSAPNDAELLYFRGLGDFYTGRKDAAARGERFAAARPWFARAAAADPGYYTAIYRLAQTAPANGSTVSEETLAQLTTAHALAPLVGDIAVEAATALMARQQYAAAEQALIPIATNPHGGNVERARAMLASIRQSNRQD</sequence>
<proteinExistence type="predicted"/>
<dbReference type="AlphaFoldDB" id="A0A7X9X022"/>
<evidence type="ECO:0008006" key="3">
    <source>
        <dbReference type="Google" id="ProtNLM"/>
    </source>
</evidence>
<gene>
    <name evidence="1" type="ORF">HHL08_23605</name>
</gene>